<reference evidence="1 2" key="1">
    <citation type="journal article" date="2009" name="Stand. Genomic Sci.">
        <title>Complete genome sequence of Catenulispora acidiphila type strain (ID 139908).</title>
        <authorList>
            <person name="Copeland A."/>
            <person name="Lapidus A."/>
            <person name="Glavina Del Rio T."/>
            <person name="Nolan M."/>
            <person name="Lucas S."/>
            <person name="Chen F."/>
            <person name="Tice H."/>
            <person name="Cheng J.F."/>
            <person name="Bruce D."/>
            <person name="Goodwin L."/>
            <person name="Pitluck S."/>
            <person name="Mikhailova N."/>
            <person name="Pati A."/>
            <person name="Ivanova N."/>
            <person name="Mavromatis K."/>
            <person name="Chen A."/>
            <person name="Palaniappan K."/>
            <person name="Chain P."/>
            <person name="Land M."/>
            <person name="Hauser L."/>
            <person name="Chang Y.J."/>
            <person name="Jeffries C.D."/>
            <person name="Chertkov O."/>
            <person name="Brettin T."/>
            <person name="Detter J.C."/>
            <person name="Han C."/>
            <person name="Ali Z."/>
            <person name="Tindall B.J."/>
            <person name="Goker M."/>
            <person name="Bristow J."/>
            <person name="Eisen J.A."/>
            <person name="Markowitz V."/>
            <person name="Hugenholtz P."/>
            <person name="Kyrpides N.C."/>
            <person name="Klenk H.P."/>
        </authorList>
    </citation>
    <scope>NUCLEOTIDE SEQUENCE [LARGE SCALE GENOMIC DNA]</scope>
    <source>
        <strain evidence="2">DSM 44928 / JCM 14897 / NBRC 102108 / NRRL B-24433 / ID139908</strain>
    </source>
</reference>
<dbReference type="AlphaFoldDB" id="C7PYZ2"/>
<organism evidence="1 2">
    <name type="scientific">Catenulispora acidiphila (strain DSM 44928 / JCM 14897 / NBRC 102108 / NRRL B-24433 / ID139908)</name>
    <dbReference type="NCBI Taxonomy" id="479433"/>
    <lineage>
        <taxon>Bacteria</taxon>
        <taxon>Bacillati</taxon>
        <taxon>Actinomycetota</taxon>
        <taxon>Actinomycetes</taxon>
        <taxon>Catenulisporales</taxon>
        <taxon>Catenulisporaceae</taxon>
        <taxon>Catenulispora</taxon>
    </lineage>
</organism>
<dbReference type="InterPro" id="IPR000944">
    <property type="entry name" value="Tscrpt_reg_Rrf2"/>
</dbReference>
<dbReference type="Gene3D" id="1.10.10.10">
    <property type="entry name" value="Winged helix-like DNA-binding domain superfamily/Winged helix DNA-binding domain"/>
    <property type="match status" value="1"/>
</dbReference>
<dbReference type="GO" id="GO:0003700">
    <property type="term" value="F:DNA-binding transcription factor activity"/>
    <property type="evidence" value="ECO:0007669"/>
    <property type="project" value="TreeGrafter"/>
</dbReference>
<dbReference type="InParanoid" id="C7PYZ2"/>
<dbReference type="InterPro" id="IPR036390">
    <property type="entry name" value="WH_DNA-bd_sf"/>
</dbReference>
<dbReference type="Pfam" id="PF02082">
    <property type="entry name" value="Rrf2"/>
    <property type="match status" value="1"/>
</dbReference>
<dbReference type="OrthoDB" id="9808360at2"/>
<sequence length="155" mass="16518">MKLPTSTEWVLHCAATLAQLRPAETASAAQLAAYYDLPAPYLAKQLQALTRAGILSATTGPRGGFRLARAAKDITMLQIVEAVDGAAAPYECREIRQQGRGGLTPDECQETCPLARTMAEAHTAWRASLTAVSLADILAELPSGAPTRTRRILMG</sequence>
<name>C7PYZ2_CATAD</name>
<evidence type="ECO:0000313" key="2">
    <source>
        <dbReference type="Proteomes" id="UP000000851"/>
    </source>
</evidence>
<dbReference type="InterPro" id="IPR036388">
    <property type="entry name" value="WH-like_DNA-bd_sf"/>
</dbReference>
<dbReference type="HOGENOM" id="CLU_107144_1_0_11"/>
<dbReference type="NCBIfam" id="TIGR00738">
    <property type="entry name" value="rrf2_super"/>
    <property type="match status" value="1"/>
</dbReference>
<gene>
    <name evidence="1" type="ordered locus">Caci_0612</name>
</gene>
<dbReference type="SUPFAM" id="SSF46785">
    <property type="entry name" value="Winged helix' DNA-binding domain"/>
    <property type="match status" value="1"/>
</dbReference>
<dbReference type="STRING" id="479433.Caci_0612"/>
<dbReference type="InterPro" id="IPR030489">
    <property type="entry name" value="TR_Rrf2-type_CS"/>
</dbReference>
<dbReference type="eggNOG" id="COG1959">
    <property type="taxonomic scope" value="Bacteria"/>
</dbReference>
<dbReference type="PANTHER" id="PTHR33221:SF13">
    <property type="entry name" value="TRANSCRIPTIONAL REGULATOR-RELATED"/>
    <property type="match status" value="1"/>
</dbReference>
<proteinExistence type="predicted"/>
<dbReference type="RefSeq" id="WP_012784843.1">
    <property type="nucleotide sequence ID" value="NC_013131.1"/>
</dbReference>
<dbReference type="KEGG" id="cai:Caci_0612"/>
<dbReference type="PANTHER" id="PTHR33221">
    <property type="entry name" value="WINGED HELIX-TURN-HELIX TRANSCRIPTIONAL REGULATOR, RRF2 FAMILY"/>
    <property type="match status" value="1"/>
</dbReference>
<keyword evidence="2" id="KW-1185">Reference proteome</keyword>
<accession>C7PYZ2</accession>
<evidence type="ECO:0000313" key="1">
    <source>
        <dbReference type="EMBL" id="ACU69548.1"/>
    </source>
</evidence>
<dbReference type="Proteomes" id="UP000000851">
    <property type="component" value="Chromosome"/>
</dbReference>
<dbReference type="PROSITE" id="PS51197">
    <property type="entry name" value="HTH_RRF2_2"/>
    <property type="match status" value="1"/>
</dbReference>
<protein>
    <submittedName>
        <fullName evidence="1">Transcriptional regulator, BadM/Rrf2 family</fullName>
    </submittedName>
</protein>
<dbReference type="PROSITE" id="PS01332">
    <property type="entry name" value="HTH_RRF2_1"/>
    <property type="match status" value="1"/>
</dbReference>
<dbReference type="GO" id="GO:0005829">
    <property type="term" value="C:cytosol"/>
    <property type="evidence" value="ECO:0007669"/>
    <property type="project" value="TreeGrafter"/>
</dbReference>
<dbReference type="EMBL" id="CP001700">
    <property type="protein sequence ID" value="ACU69548.1"/>
    <property type="molecule type" value="Genomic_DNA"/>
</dbReference>